<dbReference type="InterPro" id="IPR000683">
    <property type="entry name" value="Gfo/Idh/MocA-like_OxRdtase_N"/>
</dbReference>
<dbReference type="InterPro" id="IPR055170">
    <property type="entry name" value="GFO_IDH_MocA-like_dom"/>
</dbReference>
<dbReference type="Gene3D" id="3.30.360.10">
    <property type="entry name" value="Dihydrodipicolinate Reductase, domain 2"/>
    <property type="match status" value="1"/>
</dbReference>
<dbReference type="InterPro" id="IPR036291">
    <property type="entry name" value="NAD(P)-bd_dom_sf"/>
</dbReference>
<evidence type="ECO:0008006" key="4">
    <source>
        <dbReference type="Google" id="ProtNLM"/>
    </source>
</evidence>
<proteinExistence type="predicted"/>
<dbReference type="SUPFAM" id="SSF55347">
    <property type="entry name" value="Glyceraldehyde-3-phosphate dehydrogenase-like, C-terminal domain"/>
    <property type="match status" value="1"/>
</dbReference>
<organism evidence="3">
    <name type="scientific">hydrothermal vent metagenome</name>
    <dbReference type="NCBI Taxonomy" id="652676"/>
    <lineage>
        <taxon>unclassified sequences</taxon>
        <taxon>metagenomes</taxon>
        <taxon>ecological metagenomes</taxon>
    </lineage>
</organism>
<dbReference type="SUPFAM" id="SSF51735">
    <property type="entry name" value="NAD(P)-binding Rossmann-fold domains"/>
    <property type="match status" value="1"/>
</dbReference>
<accession>A0A3B0TXX3</accession>
<gene>
    <name evidence="3" type="ORF">MNBD_ALPHA09-2375</name>
</gene>
<protein>
    <recommendedName>
        <fullName evidence="4">Gfo/Idh/MocA family oxidoreductase</fullName>
    </recommendedName>
</protein>
<dbReference type="Gene3D" id="3.40.50.720">
    <property type="entry name" value="NAD(P)-binding Rossmann-like Domain"/>
    <property type="match status" value="1"/>
</dbReference>
<dbReference type="PANTHER" id="PTHR43377:SF2">
    <property type="entry name" value="BINDING ROSSMANN FOLD OXIDOREDUCTASE, PUTATIVE (AFU_ORTHOLOGUE AFUA_4G00560)-RELATED"/>
    <property type="match status" value="1"/>
</dbReference>
<dbReference type="Pfam" id="PF01408">
    <property type="entry name" value="GFO_IDH_MocA"/>
    <property type="match status" value="1"/>
</dbReference>
<feature type="domain" description="Gfo/Idh/MocA-like oxidoreductase N-terminal" evidence="1">
    <location>
        <begin position="8"/>
        <end position="125"/>
    </location>
</feature>
<evidence type="ECO:0000259" key="1">
    <source>
        <dbReference type="Pfam" id="PF01408"/>
    </source>
</evidence>
<reference evidence="3" key="1">
    <citation type="submission" date="2018-06" db="EMBL/GenBank/DDBJ databases">
        <authorList>
            <person name="Zhirakovskaya E."/>
        </authorList>
    </citation>
    <scope>NUCLEOTIDE SEQUENCE</scope>
</reference>
<evidence type="ECO:0000259" key="2">
    <source>
        <dbReference type="Pfam" id="PF22725"/>
    </source>
</evidence>
<dbReference type="PANTHER" id="PTHR43377">
    <property type="entry name" value="BILIVERDIN REDUCTASE A"/>
    <property type="match status" value="1"/>
</dbReference>
<name>A0A3B0TXX3_9ZZZZ</name>
<dbReference type="InterPro" id="IPR051450">
    <property type="entry name" value="Gfo/Idh/MocA_Oxidoreductases"/>
</dbReference>
<dbReference type="AlphaFoldDB" id="A0A3B0TXX3"/>
<dbReference type="GO" id="GO:0000166">
    <property type="term" value="F:nucleotide binding"/>
    <property type="evidence" value="ECO:0007669"/>
    <property type="project" value="InterPro"/>
</dbReference>
<dbReference type="EMBL" id="UOEM01000037">
    <property type="protein sequence ID" value="VAW11946.1"/>
    <property type="molecule type" value="Genomic_DNA"/>
</dbReference>
<sequence length="348" mass="37115">MASRQDTRVLQIGCGNFGPAHISAWHALGLDDRLYVADPEPEARALAGACGVPEANLTGDFKEFLDAADIVDIVVPLPAHLSIAQAALAAGKHVALEKPATRGVSEARQLVDHAQEAGTKVQIGYHMRFHPLAAALKQLITDGDLGRPVYLAAQTCGFKRLRADTGVLLNDAVHFIDLVRWLLGMAPQSVYAVLRDDLGCGVPSLALIVLDYEDGAVARIEAGRTGIGHRADPIVPNAWTSQVFSIVGSHGAAEIDFHAGTLLRRGARFCEKQGIWQPEFGDASFTEGMGCAWADVMARAFAAFLHAIENDTASPVPVGEAALEMAVLCEAIERSARTGVRIFLKARS</sequence>
<feature type="domain" description="GFO/IDH/MocA-like oxidoreductase" evidence="2">
    <location>
        <begin position="135"/>
        <end position="253"/>
    </location>
</feature>
<evidence type="ECO:0000313" key="3">
    <source>
        <dbReference type="EMBL" id="VAW11946.1"/>
    </source>
</evidence>
<dbReference type="Pfam" id="PF22725">
    <property type="entry name" value="GFO_IDH_MocA_C3"/>
    <property type="match status" value="1"/>
</dbReference>